<feature type="compositionally biased region" description="Basic and acidic residues" evidence="1">
    <location>
        <begin position="109"/>
        <end position="121"/>
    </location>
</feature>
<proteinExistence type="predicted"/>
<feature type="non-terminal residue" evidence="2">
    <location>
        <position position="1"/>
    </location>
</feature>
<protein>
    <submittedName>
        <fullName evidence="2">Uncharacterized protein</fullName>
    </submittedName>
</protein>
<feature type="non-terminal residue" evidence="2">
    <location>
        <position position="239"/>
    </location>
</feature>
<dbReference type="EMBL" id="LS974624">
    <property type="protein sequence ID" value="CAG7897083.1"/>
    <property type="molecule type" value="Genomic_DNA"/>
</dbReference>
<evidence type="ECO:0000313" key="3">
    <source>
        <dbReference type="Proteomes" id="UP000694005"/>
    </source>
</evidence>
<reference evidence="2 3" key="1">
    <citation type="submission" date="2021-07" db="EMBL/GenBank/DDBJ databases">
        <authorList>
            <consortium name="Genoscope - CEA"/>
            <person name="William W."/>
        </authorList>
    </citation>
    <scope>NUCLEOTIDE SEQUENCE [LARGE SCALE GENOMIC DNA]</scope>
</reference>
<name>A0A8D9M3L5_BRACM</name>
<organism evidence="2 3">
    <name type="scientific">Brassica campestris</name>
    <name type="common">Field mustard</name>
    <dbReference type="NCBI Taxonomy" id="3711"/>
    <lineage>
        <taxon>Eukaryota</taxon>
        <taxon>Viridiplantae</taxon>
        <taxon>Streptophyta</taxon>
        <taxon>Embryophyta</taxon>
        <taxon>Tracheophyta</taxon>
        <taxon>Spermatophyta</taxon>
        <taxon>Magnoliopsida</taxon>
        <taxon>eudicotyledons</taxon>
        <taxon>Gunneridae</taxon>
        <taxon>Pentapetalae</taxon>
        <taxon>rosids</taxon>
        <taxon>malvids</taxon>
        <taxon>Brassicales</taxon>
        <taxon>Brassicaceae</taxon>
        <taxon>Brassiceae</taxon>
        <taxon>Brassica</taxon>
    </lineage>
</organism>
<evidence type="ECO:0000313" key="2">
    <source>
        <dbReference type="EMBL" id="CAG7897083.1"/>
    </source>
</evidence>
<dbReference type="Proteomes" id="UP000694005">
    <property type="component" value="Chromosome A08"/>
</dbReference>
<dbReference type="Gramene" id="A08p07490.2_BraZ1">
    <property type="protein sequence ID" value="A08p07490.2_BraZ1.CDS"/>
    <property type="gene ID" value="A08g07490.2_BraZ1"/>
</dbReference>
<feature type="region of interest" description="Disordered" evidence="1">
    <location>
        <begin position="152"/>
        <end position="189"/>
    </location>
</feature>
<feature type="compositionally biased region" description="Basic residues" evidence="1">
    <location>
        <begin position="163"/>
        <end position="177"/>
    </location>
</feature>
<feature type="region of interest" description="Disordered" evidence="1">
    <location>
        <begin position="109"/>
        <end position="136"/>
    </location>
</feature>
<dbReference type="AlphaFoldDB" id="A0A8D9M3L5"/>
<evidence type="ECO:0000256" key="1">
    <source>
        <dbReference type="SAM" id="MobiDB-lite"/>
    </source>
</evidence>
<accession>A0A8D9M3L5</accession>
<feature type="compositionally biased region" description="Polar residues" evidence="1">
    <location>
        <begin position="122"/>
        <end position="136"/>
    </location>
</feature>
<sequence length="239" mass="26650">RQRVVAAKQSSEHCIQKNDPLYGVLSDDQVGIDRATGRRKINPDVLQNMREYILAADGGEKRVREERVRQSILDLEKNPRAGSSCHFRCDREKGLIFDYSGKDCEKAREEKEGSRASDDSRGNFNSNGKDQIFSTPSGSIECSTGFSAGYTVASSSGTSRSKGGGRRRPPRRQRSFKSKPTGSANIGKRRGAFRFDKRMVGKVRVAETIQEAWSGLGSLSLMKRIGAVRQSLSRWKREN</sequence>
<gene>
    <name evidence="2" type="ORF">BRAPAZ1V2_A08P07490.2</name>
</gene>